<dbReference type="NCBIfam" id="NF007784">
    <property type="entry name" value="PRK10475.1"/>
    <property type="match status" value="1"/>
</dbReference>
<evidence type="ECO:0000256" key="4">
    <source>
        <dbReference type="RuleBase" id="RU003887"/>
    </source>
</evidence>
<reference evidence="8" key="1">
    <citation type="journal article" date="2019" name="Int. J. Syst. Evol. Microbiol.">
        <title>The Global Catalogue of Microorganisms (GCM) 10K type strain sequencing project: providing services to taxonomists for standard genome sequencing and annotation.</title>
        <authorList>
            <consortium name="The Broad Institute Genomics Platform"/>
            <consortium name="The Broad Institute Genome Sequencing Center for Infectious Disease"/>
            <person name="Wu L."/>
            <person name="Ma J."/>
        </authorList>
    </citation>
    <scope>NUCLEOTIDE SEQUENCE [LARGE SCALE GENOMIC DNA]</scope>
    <source>
        <strain evidence="8">CCUG 53762</strain>
    </source>
</reference>
<dbReference type="Gene3D" id="3.10.290.10">
    <property type="entry name" value="RNA-binding S4 domain"/>
    <property type="match status" value="1"/>
</dbReference>
<evidence type="ECO:0000256" key="1">
    <source>
        <dbReference type="ARBA" id="ARBA00008348"/>
    </source>
</evidence>
<keyword evidence="3" id="KW-0694">RNA-binding</keyword>
<dbReference type="NCBIfam" id="TIGR00093">
    <property type="entry name" value="pseudouridine synthase"/>
    <property type="match status" value="1"/>
</dbReference>
<dbReference type="SMART" id="SM00363">
    <property type="entry name" value="S4"/>
    <property type="match status" value="1"/>
</dbReference>
<dbReference type="PANTHER" id="PTHR47683">
    <property type="entry name" value="PSEUDOURIDINE SYNTHASE FAMILY PROTEIN-RELATED"/>
    <property type="match status" value="1"/>
</dbReference>
<feature type="compositionally biased region" description="Polar residues" evidence="5">
    <location>
        <begin position="239"/>
        <end position="249"/>
    </location>
</feature>
<dbReference type="InterPro" id="IPR006145">
    <property type="entry name" value="PsdUridine_synth_RsuA/RluA"/>
</dbReference>
<protein>
    <recommendedName>
        <fullName evidence="4">Pseudouridine synthase</fullName>
        <ecNumber evidence="4">5.4.99.-</ecNumber>
    </recommendedName>
</protein>
<dbReference type="Pfam" id="PF01479">
    <property type="entry name" value="S4"/>
    <property type="match status" value="1"/>
</dbReference>
<dbReference type="Gene3D" id="3.30.70.580">
    <property type="entry name" value="Pseudouridine synthase I, catalytic domain, N-terminal subdomain"/>
    <property type="match status" value="1"/>
</dbReference>
<accession>A0ABW4I800</accession>
<dbReference type="PROSITE" id="PS50889">
    <property type="entry name" value="S4"/>
    <property type="match status" value="1"/>
</dbReference>
<comment type="similarity">
    <text evidence="1 4">Belongs to the pseudouridine synthase RsuA family.</text>
</comment>
<dbReference type="InterPro" id="IPR050343">
    <property type="entry name" value="RsuA_PseudoU_synthase"/>
</dbReference>
<proteinExistence type="inferred from homology"/>
<dbReference type="InterPro" id="IPR020103">
    <property type="entry name" value="PsdUridine_synth_cat_dom_sf"/>
</dbReference>
<dbReference type="EC" id="5.4.99.-" evidence="4"/>
<dbReference type="EMBL" id="JBHUDG010000001">
    <property type="protein sequence ID" value="MFD1628413.1"/>
    <property type="molecule type" value="Genomic_DNA"/>
</dbReference>
<dbReference type="InterPro" id="IPR000748">
    <property type="entry name" value="PsdUridine_synth_RsuA/RluB/E/F"/>
</dbReference>
<dbReference type="InterPro" id="IPR036986">
    <property type="entry name" value="S4_RNA-bd_sf"/>
</dbReference>
<evidence type="ECO:0000259" key="6">
    <source>
        <dbReference type="SMART" id="SM00363"/>
    </source>
</evidence>
<keyword evidence="8" id="KW-1185">Reference proteome</keyword>
<dbReference type="PANTHER" id="PTHR47683:SF2">
    <property type="entry name" value="RNA-BINDING S4 DOMAIN-CONTAINING PROTEIN"/>
    <property type="match status" value="1"/>
</dbReference>
<dbReference type="SUPFAM" id="SSF55120">
    <property type="entry name" value="Pseudouridine synthase"/>
    <property type="match status" value="1"/>
</dbReference>
<sequence>MNDDSLRLNKAISDSGICSRREADRLIEEGRVTINGNTAQIGDRINPGDEVWVDDIKLKTKQKGKPVYIAFNKPRGVVCTTETEVKDNIIDYIKFPKRIFPIGRLDKPSEGLIFLTSDGNIVNKILRAGNNHEKEYIVTVDKPITQEFIKQMSNGVPVLDTITKKCVVTRESEFVFRIILTQGLYRQIRKMCEYLEYHVTKLRRIRIMNVSLGKLPLGAWRYLTADELDHIMSLVNDSSNTEDASVNETPKSKKIYPKKNSSYKDYKKRGGTQAKGKATAVPKKKRK</sequence>
<dbReference type="Gene3D" id="3.30.70.1560">
    <property type="entry name" value="Alpha-L RNA-binding motif"/>
    <property type="match status" value="1"/>
</dbReference>
<dbReference type="GO" id="GO:0160138">
    <property type="term" value="F:23S rRNA pseudouridine(2604) synthase activity"/>
    <property type="evidence" value="ECO:0007669"/>
    <property type="project" value="UniProtKB-EC"/>
</dbReference>
<evidence type="ECO:0000313" key="8">
    <source>
        <dbReference type="Proteomes" id="UP001597118"/>
    </source>
</evidence>
<evidence type="ECO:0000256" key="5">
    <source>
        <dbReference type="SAM" id="MobiDB-lite"/>
    </source>
</evidence>
<evidence type="ECO:0000256" key="2">
    <source>
        <dbReference type="ARBA" id="ARBA00023235"/>
    </source>
</evidence>
<dbReference type="InterPro" id="IPR018496">
    <property type="entry name" value="PsdUridine_synth_RsuA/RluB_CS"/>
</dbReference>
<gene>
    <name evidence="7" type="primary">rluF</name>
    <name evidence="7" type="ORF">ACFSAH_00915</name>
</gene>
<dbReference type="InterPro" id="IPR042092">
    <property type="entry name" value="PsdUridine_s_RsuA/RluB/E/F_cat"/>
</dbReference>
<name>A0ABW4I800_9SPHI</name>
<dbReference type="PROSITE" id="PS01149">
    <property type="entry name" value="PSI_RSU"/>
    <property type="match status" value="1"/>
</dbReference>
<organism evidence="7 8">
    <name type="scientific">Pseudopedobacter beijingensis</name>
    <dbReference type="NCBI Taxonomy" id="1207056"/>
    <lineage>
        <taxon>Bacteria</taxon>
        <taxon>Pseudomonadati</taxon>
        <taxon>Bacteroidota</taxon>
        <taxon>Sphingobacteriia</taxon>
        <taxon>Sphingobacteriales</taxon>
        <taxon>Sphingobacteriaceae</taxon>
        <taxon>Pseudopedobacter</taxon>
    </lineage>
</organism>
<dbReference type="RefSeq" id="WP_379660800.1">
    <property type="nucleotide sequence ID" value="NZ_JBHUDG010000001.1"/>
</dbReference>
<feature type="region of interest" description="Disordered" evidence="5">
    <location>
        <begin position="239"/>
        <end position="287"/>
    </location>
</feature>
<dbReference type="InterPro" id="IPR002942">
    <property type="entry name" value="S4_RNA-bd"/>
</dbReference>
<evidence type="ECO:0000256" key="3">
    <source>
        <dbReference type="PROSITE-ProRule" id="PRU00182"/>
    </source>
</evidence>
<dbReference type="InterPro" id="IPR020094">
    <property type="entry name" value="TruA/RsuA/RluB/E/F_N"/>
</dbReference>
<dbReference type="CDD" id="cd02554">
    <property type="entry name" value="PseudoU_synth_RluF"/>
    <property type="match status" value="1"/>
</dbReference>
<dbReference type="Pfam" id="PF00849">
    <property type="entry name" value="PseudoU_synth_2"/>
    <property type="match status" value="1"/>
</dbReference>
<feature type="domain" description="RNA-binding S4" evidence="6">
    <location>
        <begin position="6"/>
        <end position="66"/>
    </location>
</feature>
<comment type="caution">
    <text evidence="7">The sequence shown here is derived from an EMBL/GenBank/DDBJ whole genome shotgun (WGS) entry which is preliminary data.</text>
</comment>
<evidence type="ECO:0000313" key="7">
    <source>
        <dbReference type="EMBL" id="MFD1628413.1"/>
    </source>
</evidence>
<keyword evidence="2 4" id="KW-0413">Isomerase</keyword>
<dbReference type="SUPFAM" id="SSF55174">
    <property type="entry name" value="Alpha-L RNA-binding motif"/>
    <property type="match status" value="1"/>
</dbReference>
<dbReference type="CDD" id="cd00165">
    <property type="entry name" value="S4"/>
    <property type="match status" value="1"/>
</dbReference>
<dbReference type="Proteomes" id="UP001597118">
    <property type="component" value="Unassembled WGS sequence"/>
</dbReference>